<reference evidence="1 2" key="1">
    <citation type="journal article" date="2015" name="Biotechnol. Biofuels">
        <title>Enhanced degradation of softwood versus hardwood by the white-rot fungus Pycnoporus coccineus.</title>
        <authorList>
            <person name="Couturier M."/>
            <person name="Navarro D."/>
            <person name="Chevret D."/>
            <person name="Henrissat B."/>
            <person name="Piumi F."/>
            <person name="Ruiz-Duenas F.J."/>
            <person name="Martinez A.T."/>
            <person name="Grigoriev I.V."/>
            <person name="Riley R."/>
            <person name="Lipzen A."/>
            <person name="Berrin J.G."/>
            <person name="Master E.R."/>
            <person name="Rosso M.N."/>
        </authorList>
    </citation>
    <scope>NUCLEOTIDE SEQUENCE [LARGE SCALE GENOMIC DNA]</scope>
    <source>
        <strain evidence="1 2">BRFM310</strain>
    </source>
</reference>
<name>A0A1Y2ILG4_TRAC3</name>
<evidence type="ECO:0000313" key="1">
    <source>
        <dbReference type="EMBL" id="OSD01975.1"/>
    </source>
</evidence>
<organism evidence="1 2">
    <name type="scientific">Trametes coccinea (strain BRFM310)</name>
    <name type="common">Pycnoporus coccineus</name>
    <dbReference type="NCBI Taxonomy" id="1353009"/>
    <lineage>
        <taxon>Eukaryota</taxon>
        <taxon>Fungi</taxon>
        <taxon>Dikarya</taxon>
        <taxon>Basidiomycota</taxon>
        <taxon>Agaricomycotina</taxon>
        <taxon>Agaricomycetes</taxon>
        <taxon>Polyporales</taxon>
        <taxon>Polyporaceae</taxon>
        <taxon>Trametes</taxon>
    </lineage>
</organism>
<dbReference type="EMBL" id="KZ084108">
    <property type="protein sequence ID" value="OSD01975.1"/>
    <property type="molecule type" value="Genomic_DNA"/>
</dbReference>
<gene>
    <name evidence="1" type="ORF">PYCCODRAFT_463135</name>
</gene>
<keyword evidence="2" id="KW-1185">Reference proteome</keyword>
<sequence>MLRGRKRSQDDWDQESDVTGRLSWRHGVGLRVCWDKEARYNGSDTEIGIAAEDCGEKARRVGRRRGEEMEGGRERERRVSPPVSSVLTGLARFLLFSVYVHIQHLPLQQPSSSSSSAQPPTANTRVLCSRNTSHTSTDRVQLAPTPGFTRLTLRRARAMRRVEQRGRLWRRVPQPPPAQNTHSLQTPAMFTVSATCTSI</sequence>
<evidence type="ECO:0000313" key="2">
    <source>
        <dbReference type="Proteomes" id="UP000193067"/>
    </source>
</evidence>
<proteinExistence type="predicted"/>
<dbReference type="AlphaFoldDB" id="A0A1Y2ILG4"/>
<dbReference type="Proteomes" id="UP000193067">
    <property type="component" value="Unassembled WGS sequence"/>
</dbReference>
<protein>
    <submittedName>
        <fullName evidence="1">Uncharacterized protein</fullName>
    </submittedName>
</protein>
<accession>A0A1Y2ILG4</accession>